<proteinExistence type="predicted"/>
<evidence type="ECO:0000313" key="3">
    <source>
        <dbReference type="Proteomes" id="UP000828390"/>
    </source>
</evidence>
<evidence type="ECO:0000313" key="2">
    <source>
        <dbReference type="EMBL" id="KAH3884137.1"/>
    </source>
</evidence>
<feature type="signal peptide" evidence="1">
    <location>
        <begin position="1"/>
        <end position="15"/>
    </location>
</feature>
<sequence>MFLFSIFKLLAPALTDKGADLFCEAQDIITTNAPTKNNATPLGGHAFQQTGTKIAPTPGGHCHENWTIYPNTSVFKLTLTIFKLAQEMIGKNILTRPLER</sequence>
<dbReference type="Proteomes" id="UP000828390">
    <property type="component" value="Unassembled WGS sequence"/>
</dbReference>
<name>A0A9D4MUI7_DREPO</name>
<dbReference type="AlphaFoldDB" id="A0A9D4MUI7"/>
<feature type="chain" id="PRO_5038373729" evidence="1">
    <location>
        <begin position="16"/>
        <end position="100"/>
    </location>
</feature>
<protein>
    <submittedName>
        <fullName evidence="2">Uncharacterized protein</fullName>
    </submittedName>
</protein>
<gene>
    <name evidence="2" type="ORF">DPMN_008109</name>
</gene>
<organism evidence="2 3">
    <name type="scientific">Dreissena polymorpha</name>
    <name type="common">Zebra mussel</name>
    <name type="synonym">Mytilus polymorpha</name>
    <dbReference type="NCBI Taxonomy" id="45954"/>
    <lineage>
        <taxon>Eukaryota</taxon>
        <taxon>Metazoa</taxon>
        <taxon>Spiralia</taxon>
        <taxon>Lophotrochozoa</taxon>
        <taxon>Mollusca</taxon>
        <taxon>Bivalvia</taxon>
        <taxon>Autobranchia</taxon>
        <taxon>Heteroconchia</taxon>
        <taxon>Euheterodonta</taxon>
        <taxon>Imparidentia</taxon>
        <taxon>Neoheterodontei</taxon>
        <taxon>Myida</taxon>
        <taxon>Dreissenoidea</taxon>
        <taxon>Dreissenidae</taxon>
        <taxon>Dreissena</taxon>
    </lineage>
</organism>
<reference evidence="2" key="2">
    <citation type="submission" date="2020-11" db="EMBL/GenBank/DDBJ databases">
        <authorList>
            <person name="McCartney M.A."/>
            <person name="Auch B."/>
            <person name="Kono T."/>
            <person name="Mallez S."/>
            <person name="Becker A."/>
            <person name="Gohl D.M."/>
            <person name="Silverstein K.A.T."/>
            <person name="Koren S."/>
            <person name="Bechman K.B."/>
            <person name="Herman A."/>
            <person name="Abrahante J.E."/>
            <person name="Garbe J."/>
        </authorList>
    </citation>
    <scope>NUCLEOTIDE SEQUENCE</scope>
    <source>
        <strain evidence="2">Duluth1</strain>
        <tissue evidence="2">Whole animal</tissue>
    </source>
</reference>
<accession>A0A9D4MUI7</accession>
<dbReference type="EMBL" id="JAIWYP010000001">
    <property type="protein sequence ID" value="KAH3884137.1"/>
    <property type="molecule type" value="Genomic_DNA"/>
</dbReference>
<evidence type="ECO:0000256" key="1">
    <source>
        <dbReference type="SAM" id="SignalP"/>
    </source>
</evidence>
<keyword evidence="1" id="KW-0732">Signal</keyword>
<keyword evidence="3" id="KW-1185">Reference proteome</keyword>
<comment type="caution">
    <text evidence="2">The sequence shown here is derived from an EMBL/GenBank/DDBJ whole genome shotgun (WGS) entry which is preliminary data.</text>
</comment>
<reference evidence="2" key="1">
    <citation type="journal article" date="2019" name="bioRxiv">
        <title>The Genome of the Zebra Mussel, Dreissena polymorpha: A Resource for Invasive Species Research.</title>
        <authorList>
            <person name="McCartney M.A."/>
            <person name="Auch B."/>
            <person name="Kono T."/>
            <person name="Mallez S."/>
            <person name="Zhang Y."/>
            <person name="Obille A."/>
            <person name="Becker A."/>
            <person name="Abrahante J.E."/>
            <person name="Garbe J."/>
            <person name="Badalamenti J.P."/>
            <person name="Herman A."/>
            <person name="Mangelson H."/>
            <person name="Liachko I."/>
            <person name="Sullivan S."/>
            <person name="Sone E.D."/>
            <person name="Koren S."/>
            <person name="Silverstein K.A.T."/>
            <person name="Beckman K.B."/>
            <person name="Gohl D.M."/>
        </authorList>
    </citation>
    <scope>NUCLEOTIDE SEQUENCE</scope>
    <source>
        <strain evidence="2">Duluth1</strain>
        <tissue evidence="2">Whole animal</tissue>
    </source>
</reference>